<dbReference type="EMBL" id="JAUHTQ010000003">
    <property type="protein sequence ID" value="MDN4492991.1"/>
    <property type="molecule type" value="Genomic_DNA"/>
</dbReference>
<reference evidence="2" key="1">
    <citation type="submission" date="2023-07" db="EMBL/GenBank/DDBJ databases">
        <title>Ureibacillus sp. isolated from freshwater well.</title>
        <authorList>
            <person name="Kirdat K."/>
            <person name="Bhatt A."/>
            <person name="Teware R."/>
            <person name="Bhavsar Y."/>
            <person name="Yadav A."/>
        </authorList>
    </citation>
    <scope>NUCLEOTIDE SEQUENCE</scope>
    <source>
        <strain evidence="2">BA0131</strain>
    </source>
</reference>
<comment type="caution">
    <text evidence="2">The sequence shown here is derived from an EMBL/GenBank/DDBJ whole genome shotgun (WGS) entry which is preliminary data.</text>
</comment>
<gene>
    <name evidence="2" type="ORF">QYB95_05510</name>
</gene>
<feature type="transmembrane region" description="Helical" evidence="1">
    <location>
        <begin position="33"/>
        <end position="50"/>
    </location>
</feature>
<feature type="transmembrane region" description="Helical" evidence="1">
    <location>
        <begin position="7"/>
        <end position="27"/>
    </location>
</feature>
<keyword evidence="1" id="KW-0812">Transmembrane</keyword>
<name>A0ABT8GNX1_9BACL</name>
<keyword evidence="1" id="KW-1133">Transmembrane helix</keyword>
<proteinExistence type="predicted"/>
<protein>
    <submittedName>
        <fullName evidence="2">Uncharacterized protein</fullName>
    </submittedName>
</protein>
<keyword evidence="1" id="KW-0472">Membrane</keyword>
<dbReference type="RefSeq" id="WP_301137251.1">
    <property type="nucleotide sequence ID" value="NZ_JAUHTQ010000003.1"/>
</dbReference>
<sequence>MAENKFGNLMLLQILFATFVLFISIYSLLTENFTLQPLMFILMSAMSFIMA</sequence>
<dbReference type="Proteomes" id="UP001172743">
    <property type="component" value="Unassembled WGS sequence"/>
</dbReference>
<evidence type="ECO:0000256" key="1">
    <source>
        <dbReference type="SAM" id="Phobius"/>
    </source>
</evidence>
<keyword evidence="3" id="KW-1185">Reference proteome</keyword>
<evidence type="ECO:0000313" key="3">
    <source>
        <dbReference type="Proteomes" id="UP001172743"/>
    </source>
</evidence>
<organism evidence="2 3">
    <name type="scientific">Ureibacillus aquaedulcis</name>
    <dbReference type="NCBI Taxonomy" id="3058421"/>
    <lineage>
        <taxon>Bacteria</taxon>
        <taxon>Bacillati</taxon>
        <taxon>Bacillota</taxon>
        <taxon>Bacilli</taxon>
        <taxon>Bacillales</taxon>
        <taxon>Caryophanaceae</taxon>
        <taxon>Ureibacillus</taxon>
    </lineage>
</organism>
<accession>A0ABT8GNX1</accession>
<evidence type="ECO:0000313" key="2">
    <source>
        <dbReference type="EMBL" id="MDN4492991.1"/>
    </source>
</evidence>